<dbReference type="AlphaFoldDB" id="A0AAV1HZS5"/>
<comment type="similarity">
    <text evidence="2 10">Belongs to the mitochondrial carrier (TC 2.A.29) family.</text>
</comment>
<keyword evidence="7" id="KW-0496">Mitochondrion</keyword>
<dbReference type="SUPFAM" id="SSF103506">
    <property type="entry name" value="Mitochondrial carrier"/>
    <property type="match status" value="1"/>
</dbReference>
<evidence type="ECO:0000256" key="9">
    <source>
        <dbReference type="PROSITE-ProRule" id="PRU00282"/>
    </source>
</evidence>
<evidence type="ECO:0000256" key="3">
    <source>
        <dbReference type="ARBA" id="ARBA00022448"/>
    </source>
</evidence>
<evidence type="ECO:0000313" key="12">
    <source>
        <dbReference type="Proteomes" id="UP001314263"/>
    </source>
</evidence>
<dbReference type="Pfam" id="PF00153">
    <property type="entry name" value="Mito_carr"/>
    <property type="match status" value="3"/>
</dbReference>
<evidence type="ECO:0000256" key="6">
    <source>
        <dbReference type="ARBA" id="ARBA00022989"/>
    </source>
</evidence>
<feature type="repeat" description="Solcar" evidence="9">
    <location>
        <begin position="116"/>
        <end position="213"/>
    </location>
</feature>
<evidence type="ECO:0000256" key="8">
    <source>
        <dbReference type="ARBA" id="ARBA00023136"/>
    </source>
</evidence>
<protein>
    <recommendedName>
        <fullName evidence="13">Mitochondrial carnitine/acylcarnitine carrier-like protein</fullName>
    </recommendedName>
</protein>
<dbReference type="InterPro" id="IPR023395">
    <property type="entry name" value="MCP_dom_sf"/>
</dbReference>
<keyword evidence="6" id="KW-1133">Transmembrane helix</keyword>
<feature type="repeat" description="Solcar" evidence="9">
    <location>
        <begin position="3"/>
        <end position="107"/>
    </location>
</feature>
<comment type="subcellular location">
    <subcellularLocation>
        <location evidence="1">Mitochondrion membrane</location>
        <topology evidence="1">Multi-pass membrane protein</topology>
    </subcellularLocation>
</comment>
<evidence type="ECO:0000313" key="11">
    <source>
        <dbReference type="EMBL" id="CAK0754741.1"/>
    </source>
</evidence>
<dbReference type="Proteomes" id="UP001314263">
    <property type="component" value="Unassembled WGS sequence"/>
</dbReference>
<proteinExistence type="inferred from homology"/>
<keyword evidence="12" id="KW-1185">Reference proteome</keyword>
<dbReference type="PANTHER" id="PTHR45624:SF12">
    <property type="entry name" value="MITOCHONDRIAL ORNITHINE TRANSPORTER 1"/>
    <property type="match status" value="1"/>
</dbReference>
<keyword evidence="3 10" id="KW-0813">Transport</keyword>
<keyword evidence="4 9" id="KW-0812">Transmembrane</keyword>
<accession>A0AAV1HZS5</accession>
<dbReference type="InterPro" id="IPR018108">
    <property type="entry name" value="MCP_transmembrane"/>
</dbReference>
<dbReference type="GO" id="GO:1990575">
    <property type="term" value="P:mitochondrial L-ornithine transmembrane transport"/>
    <property type="evidence" value="ECO:0007669"/>
    <property type="project" value="TreeGrafter"/>
</dbReference>
<keyword evidence="5" id="KW-0677">Repeat</keyword>
<organism evidence="11 12">
    <name type="scientific">Coccomyxa viridis</name>
    <dbReference type="NCBI Taxonomy" id="1274662"/>
    <lineage>
        <taxon>Eukaryota</taxon>
        <taxon>Viridiplantae</taxon>
        <taxon>Chlorophyta</taxon>
        <taxon>core chlorophytes</taxon>
        <taxon>Trebouxiophyceae</taxon>
        <taxon>Trebouxiophyceae incertae sedis</taxon>
        <taxon>Coccomyxaceae</taxon>
        <taxon>Coccomyxa</taxon>
    </lineage>
</organism>
<comment type="caution">
    <text evidence="11">The sequence shown here is derived from an EMBL/GenBank/DDBJ whole genome shotgun (WGS) entry which is preliminary data.</text>
</comment>
<dbReference type="PANTHER" id="PTHR45624">
    <property type="entry name" value="MITOCHONDRIAL BASIC AMINO ACIDS TRANSPORTER-RELATED"/>
    <property type="match status" value="1"/>
</dbReference>
<keyword evidence="8 9" id="KW-0472">Membrane</keyword>
<evidence type="ECO:0008006" key="13">
    <source>
        <dbReference type="Google" id="ProtNLM"/>
    </source>
</evidence>
<dbReference type="GO" id="GO:0031966">
    <property type="term" value="C:mitochondrial membrane"/>
    <property type="evidence" value="ECO:0007669"/>
    <property type="project" value="UniProtKB-SubCell"/>
</dbReference>
<dbReference type="EMBL" id="CAUYUE010000003">
    <property type="protein sequence ID" value="CAK0754741.1"/>
    <property type="molecule type" value="Genomic_DNA"/>
</dbReference>
<dbReference type="InterPro" id="IPR050567">
    <property type="entry name" value="Mitochondrial_Carrier"/>
</dbReference>
<dbReference type="GO" id="GO:0000064">
    <property type="term" value="F:L-ornithine transmembrane transporter activity"/>
    <property type="evidence" value="ECO:0007669"/>
    <property type="project" value="TreeGrafter"/>
</dbReference>
<evidence type="ECO:0000256" key="4">
    <source>
        <dbReference type="ARBA" id="ARBA00022692"/>
    </source>
</evidence>
<feature type="repeat" description="Solcar" evidence="9">
    <location>
        <begin position="229"/>
        <end position="313"/>
    </location>
</feature>
<evidence type="ECO:0000256" key="2">
    <source>
        <dbReference type="ARBA" id="ARBA00006375"/>
    </source>
</evidence>
<dbReference type="Gene3D" id="1.50.40.10">
    <property type="entry name" value="Mitochondrial carrier domain"/>
    <property type="match status" value="2"/>
</dbReference>
<reference evidence="11 12" key="1">
    <citation type="submission" date="2023-10" db="EMBL/GenBank/DDBJ databases">
        <authorList>
            <person name="Maclean D."/>
            <person name="Macfadyen A."/>
        </authorList>
    </citation>
    <scope>NUCLEOTIDE SEQUENCE [LARGE SCALE GENOMIC DNA]</scope>
</reference>
<evidence type="ECO:0000256" key="1">
    <source>
        <dbReference type="ARBA" id="ARBA00004225"/>
    </source>
</evidence>
<evidence type="ECO:0000256" key="5">
    <source>
        <dbReference type="ARBA" id="ARBA00022737"/>
    </source>
</evidence>
<sequence length="332" mass="34900">MGSSAAADFTAGTLAGAAQLVVGHPFGMFYPAELAVTIIDGHEVKLQSQPRPAPGQAPQYSGALDATKQTLKHEGLRGLFKGMGAPLATVALFNAVLFATRGQMEILLQHEDGSELTIADQAIAGLGAGVAVSFLACPTELMKCRLQAQASSETKSEPGKTPPVRYKGPLDVLRHVQAEKGIGGLYRGMTPTLTREVAGNATMFAIYELLKRKAAAMQGLESTKDLGVGSLMIAGGLGGVAYWGPVYPADVIKSRMQVDSLTYPQYRGMLDCFRKTVAHDGIGGLYRGFGPAIARSFPANGACFLVYELVSSALKSIAEEPKPEVLAVDAGR</sequence>
<evidence type="ECO:0000256" key="7">
    <source>
        <dbReference type="ARBA" id="ARBA00023128"/>
    </source>
</evidence>
<name>A0AAV1HZS5_9CHLO</name>
<gene>
    <name evidence="11" type="ORF">CVIRNUC_002321</name>
</gene>
<dbReference type="PROSITE" id="PS50920">
    <property type="entry name" value="SOLCAR"/>
    <property type="match status" value="3"/>
</dbReference>
<evidence type="ECO:0000256" key="10">
    <source>
        <dbReference type="RuleBase" id="RU000488"/>
    </source>
</evidence>